<keyword evidence="1 2" id="KW-0238">DNA-binding</keyword>
<dbReference type="EMBL" id="MKJU01000025">
    <property type="protein sequence ID" value="OHU91153.1"/>
    <property type="molecule type" value="Genomic_DNA"/>
</dbReference>
<dbReference type="Gene3D" id="1.10.10.10">
    <property type="entry name" value="Winged helix-like DNA-binding domain superfamily/Winged helix DNA-binding domain"/>
    <property type="match status" value="1"/>
</dbReference>
<accession>A0A1S1MVW8</accession>
<dbReference type="RefSeq" id="WP_070984794.1">
    <property type="nucleotide sequence ID" value="NZ_MKJU01000025.1"/>
</dbReference>
<dbReference type="Pfam" id="PF00486">
    <property type="entry name" value="Trans_reg_C"/>
    <property type="match status" value="1"/>
</dbReference>
<evidence type="ECO:0000256" key="3">
    <source>
        <dbReference type="SAM" id="Phobius"/>
    </source>
</evidence>
<reference evidence="5 6" key="1">
    <citation type="submission" date="2016-09" db="EMBL/GenBank/DDBJ databases">
        <title>Pseudoalteromonas amylolytica sp. nov., isolated from the surface seawater.</title>
        <authorList>
            <person name="Wu Y.-H."/>
            <person name="Cheng H."/>
            <person name="Jin X.-B."/>
            <person name="Wang C.-S."/>
            <person name="Xu X.-W."/>
        </authorList>
    </citation>
    <scope>NUCLEOTIDE SEQUENCE [LARGE SCALE GENOMIC DNA]</scope>
    <source>
        <strain evidence="5 6">JW1</strain>
    </source>
</reference>
<dbReference type="SUPFAM" id="SSF46894">
    <property type="entry name" value="C-terminal effector domain of the bipartite response regulators"/>
    <property type="match status" value="1"/>
</dbReference>
<dbReference type="InterPro" id="IPR011042">
    <property type="entry name" value="6-blade_b-propeller_TolB-like"/>
</dbReference>
<dbReference type="AlphaFoldDB" id="A0A1S1MVW8"/>
<dbReference type="GO" id="GO:0000160">
    <property type="term" value="P:phosphorelay signal transduction system"/>
    <property type="evidence" value="ECO:0007669"/>
    <property type="project" value="InterPro"/>
</dbReference>
<dbReference type="GO" id="GO:0003677">
    <property type="term" value="F:DNA binding"/>
    <property type="evidence" value="ECO:0007669"/>
    <property type="project" value="UniProtKB-UniRule"/>
</dbReference>
<name>A0A1S1MVW8_9GAMM</name>
<dbReference type="PANTHER" id="PTHR36842">
    <property type="entry name" value="PROTEIN TOLB HOMOLOG"/>
    <property type="match status" value="1"/>
</dbReference>
<dbReference type="SUPFAM" id="SSF69304">
    <property type="entry name" value="Tricorn protease N-terminal domain"/>
    <property type="match status" value="1"/>
</dbReference>
<dbReference type="SMART" id="SM00862">
    <property type="entry name" value="Trans_reg_C"/>
    <property type="match status" value="1"/>
</dbReference>
<evidence type="ECO:0000256" key="2">
    <source>
        <dbReference type="PROSITE-ProRule" id="PRU01091"/>
    </source>
</evidence>
<proteinExistence type="predicted"/>
<keyword evidence="6" id="KW-1185">Reference proteome</keyword>
<keyword evidence="3" id="KW-0472">Membrane</keyword>
<keyword evidence="3" id="KW-0812">Transmembrane</keyword>
<gene>
    <name evidence="5" type="ORF">BET10_09905</name>
</gene>
<protein>
    <recommendedName>
        <fullName evidence="4">OmpR/PhoB-type domain-containing protein</fullName>
    </recommendedName>
</protein>
<dbReference type="CDD" id="cd00383">
    <property type="entry name" value="trans_reg_C"/>
    <property type="match status" value="1"/>
</dbReference>
<sequence>MSSNNNQLEKLLGGNAFTSTFCINQIRVQPRPGEIIVNGITHVLEPKVMALLIALCEHANTIISAEALFERVWPRSVYSPNSVRRNIALLRKLLCDEDKSLIKTHPKRGYSLQAQVTFSAEHSPPAVTETNAEKSKHTNFKPIVAIGFTIICLLSTLLYFWYLDSNDTNEVSVLTNLKPITSSNALEHYMRVSPDASYMAVVTSSSDKSQEKHIVIRDLKHNTTWQVSTISKPYRYLAWRNNHTLIYSSFNGSSVEFGQIELNDMRQTLLQTSLFERHDIDWSSPLFIDKANNLLYLANQNASEHSRNVSLYKHTLMSGEVTTLLPPNDEFKPYKISLSEDENTLAMVGFNTQSKSIVKLFDLNTLEQRTVAELNHDWYFLTWHSSKSSLLLSNGSQLSALTLDGQWSMLTYSNYHFLQYLQLVKSKLYFIENRIDEDLYLARRHAPANVKTIANSNGVDWGASLSPDETKVAYISTRNGYAQLFLKHLDSDTQTLIFENSAKELAIAPPIWHSNQSIISALNNRPFLLELTNNKVSVKWLENIIGVPLARLNNSDTIIYADKSAQGDTLFEYNLSNSKRKALNVHLQNRQLVVNDKNQLIISANNVIQNISTKTEIMHAESANIHLYASPSGMFFRTRNANGYHLGRYDYQSGKIQSTHALNALCKQHCDQLIGISDSYYLLAEKQRQSDILSLDIN</sequence>
<evidence type="ECO:0000313" key="6">
    <source>
        <dbReference type="Proteomes" id="UP000179786"/>
    </source>
</evidence>
<evidence type="ECO:0000256" key="1">
    <source>
        <dbReference type="ARBA" id="ARBA00023125"/>
    </source>
</evidence>
<dbReference type="InterPro" id="IPR036388">
    <property type="entry name" value="WH-like_DNA-bd_sf"/>
</dbReference>
<feature type="domain" description="OmpR/PhoB-type" evidence="4">
    <location>
        <begin position="18"/>
        <end position="114"/>
    </location>
</feature>
<comment type="caution">
    <text evidence="5">The sequence shown here is derived from an EMBL/GenBank/DDBJ whole genome shotgun (WGS) entry which is preliminary data.</text>
</comment>
<feature type="DNA-binding region" description="OmpR/PhoB-type" evidence="2">
    <location>
        <begin position="18"/>
        <end position="114"/>
    </location>
</feature>
<dbReference type="PROSITE" id="PS51755">
    <property type="entry name" value="OMPR_PHOB"/>
    <property type="match status" value="1"/>
</dbReference>
<evidence type="ECO:0000313" key="5">
    <source>
        <dbReference type="EMBL" id="OHU91153.1"/>
    </source>
</evidence>
<organism evidence="5 6">
    <name type="scientific">Pseudoalteromonas amylolytica</name>
    <dbReference type="NCBI Taxonomy" id="1859457"/>
    <lineage>
        <taxon>Bacteria</taxon>
        <taxon>Pseudomonadati</taxon>
        <taxon>Pseudomonadota</taxon>
        <taxon>Gammaproteobacteria</taxon>
        <taxon>Alteromonadales</taxon>
        <taxon>Pseudoalteromonadaceae</taxon>
        <taxon>Pseudoalteromonas</taxon>
    </lineage>
</organism>
<keyword evidence="3" id="KW-1133">Transmembrane helix</keyword>
<dbReference type="STRING" id="1859457.BET10_09905"/>
<evidence type="ECO:0000259" key="4">
    <source>
        <dbReference type="PROSITE" id="PS51755"/>
    </source>
</evidence>
<dbReference type="InterPro" id="IPR016032">
    <property type="entry name" value="Sig_transdc_resp-reg_C-effctor"/>
</dbReference>
<dbReference type="SUPFAM" id="SSF82171">
    <property type="entry name" value="DPP6 N-terminal domain-like"/>
    <property type="match status" value="1"/>
</dbReference>
<dbReference type="Proteomes" id="UP000179786">
    <property type="component" value="Unassembled WGS sequence"/>
</dbReference>
<dbReference type="Gene3D" id="2.120.10.30">
    <property type="entry name" value="TolB, C-terminal domain"/>
    <property type="match status" value="2"/>
</dbReference>
<dbReference type="PANTHER" id="PTHR36842:SF1">
    <property type="entry name" value="PROTEIN TOLB"/>
    <property type="match status" value="1"/>
</dbReference>
<dbReference type="OrthoDB" id="5693682at2"/>
<dbReference type="GO" id="GO:0006355">
    <property type="term" value="P:regulation of DNA-templated transcription"/>
    <property type="evidence" value="ECO:0007669"/>
    <property type="project" value="InterPro"/>
</dbReference>
<dbReference type="InterPro" id="IPR001867">
    <property type="entry name" value="OmpR/PhoB-type_DNA-bd"/>
</dbReference>
<feature type="transmembrane region" description="Helical" evidence="3">
    <location>
        <begin position="143"/>
        <end position="162"/>
    </location>
</feature>